<evidence type="ECO:0000313" key="3">
    <source>
        <dbReference type="Proteomes" id="UP000028924"/>
    </source>
</evidence>
<dbReference type="EMBL" id="KL662109">
    <property type="protein sequence ID" value="KFM24668.1"/>
    <property type="molecule type" value="Genomic_DNA"/>
</dbReference>
<proteinExistence type="predicted"/>
<sequence length="387" mass="40719">MSWANTGRAGPQGLAREWVDILEVTELSEVTQLEKGVYYLVPASPDTFPAKVGINELASGLPLLAMGRLLFADLTLHEHDGTAGPSSQHARVTSVFQAISSLCWSGDHIPQLKAQVLTDDSFCDMLMDAVDMPTVCWHAVAEAVCAAPRGPIFFAAAFDAVRLGVRAVHAAVLGGEVRGPALEALAFHVGAAMELLSYLAATPLFYQRLMLCDAPCAAPLRLVLACLTLHAPPLAVPPWSWEGPGRLLAVNALRCAERLADDAEHRARLARAVHPALAQLLAQDPAAFADAWCAGAGAEAYFTRDDVLVDSVGPRALAAAEALDAAVALLRVLASLPAPALSRAAANDLELGADLEAALVRAAQGGGHLRPSSAQWAEPAPKRERLA</sequence>
<evidence type="ECO:0000256" key="1">
    <source>
        <dbReference type="SAM" id="MobiDB-lite"/>
    </source>
</evidence>
<dbReference type="Proteomes" id="UP000028924">
    <property type="component" value="Unassembled WGS sequence"/>
</dbReference>
<accession>A0A087SG14</accession>
<dbReference type="GeneID" id="23613776"/>
<dbReference type="RefSeq" id="XP_011397556.1">
    <property type="nucleotide sequence ID" value="XM_011399254.1"/>
</dbReference>
<dbReference type="OrthoDB" id="511511at2759"/>
<evidence type="ECO:0000313" key="2">
    <source>
        <dbReference type="EMBL" id="KFM24668.1"/>
    </source>
</evidence>
<keyword evidence="3" id="KW-1185">Reference proteome</keyword>
<name>A0A087SG14_AUXPR</name>
<dbReference type="AlphaFoldDB" id="A0A087SG14"/>
<reference evidence="2 3" key="1">
    <citation type="journal article" date="2014" name="BMC Genomics">
        <title>Oil accumulation mechanisms of the oleaginous microalga Chlorella protothecoides revealed through its genome, transcriptomes, and proteomes.</title>
        <authorList>
            <person name="Gao C."/>
            <person name="Wang Y."/>
            <person name="Shen Y."/>
            <person name="Yan D."/>
            <person name="He X."/>
            <person name="Dai J."/>
            <person name="Wu Q."/>
        </authorList>
    </citation>
    <scope>NUCLEOTIDE SEQUENCE [LARGE SCALE GENOMIC DNA]</scope>
    <source>
        <strain evidence="2 3">0710</strain>
    </source>
</reference>
<gene>
    <name evidence="2" type="ORF">F751_2385</name>
</gene>
<feature type="region of interest" description="Disordered" evidence="1">
    <location>
        <begin position="366"/>
        <end position="387"/>
    </location>
</feature>
<dbReference type="KEGG" id="apro:F751_2385"/>
<protein>
    <submittedName>
        <fullName evidence="2">Uncharacterized protein</fullName>
    </submittedName>
</protein>
<organism evidence="2 3">
    <name type="scientific">Auxenochlorella protothecoides</name>
    <name type="common">Green microalga</name>
    <name type="synonym">Chlorella protothecoides</name>
    <dbReference type="NCBI Taxonomy" id="3075"/>
    <lineage>
        <taxon>Eukaryota</taxon>
        <taxon>Viridiplantae</taxon>
        <taxon>Chlorophyta</taxon>
        <taxon>core chlorophytes</taxon>
        <taxon>Trebouxiophyceae</taxon>
        <taxon>Chlorellales</taxon>
        <taxon>Chlorellaceae</taxon>
        <taxon>Auxenochlorella</taxon>
    </lineage>
</organism>